<protein>
    <recommendedName>
        <fullName evidence="6">Large ribosomal subunit protein mL53</fullName>
    </recommendedName>
</protein>
<accession>A0AA39YUC9</accession>
<sequence>MLTHWISEVSTRFNPFSASAKTARLFLTRLPPGARASGMNITTQLLPRASTEPSSLFIKFKDGHEMKLDCDTMNIKGVVEVVERHTRQLQKQADLE</sequence>
<comment type="subcellular location">
    <subcellularLocation>
        <location evidence="1">Mitochondrion</location>
    </subcellularLocation>
</comment>
<dbReference type="AlphaFoldDB" id="A0AA39YUC9"/>
<evidence type="ECO:0000256" key="3">
    <source>
        <dbReference type="ARBA" id="ARBA00022980"/>
    </source>
</evidence>
<gene>
    <name evidence="7" type="ORF">B0T16DRAFT_453069</name>
</gene>
<organism evidence="7 8">
    <name type="scientific">Cercophora newfieldiana</name>
    <dbReference type="NCBI Taxonomy" id="92897"/>
    <lineage>
        <taxon>Eukaryota</taxon>
        <taxon>Fungi</taxon>
        <taxon>Dikarya</taxon>
        <taxon>Ascomycota</taxon>
        <taxon>Pezizomycotina</taxon>
        <taxon>Sordariomycetes</taxon>
        <taxon>Sordariomycetidae</taxon>
        <taxon>Sordariales</taxon>
        <taxon>Lasiosphaeriaceae</taxon>
        <taxon>Cercophora</taxon>
    </lineage>
</organism>
<dbReference type="PANTHER" id="PTHR28236:SF1">
    <property type="entry name" value="LARGE RIBOSOMAL SUBUNIT PROTEIN ML53"/>
    <property type="match status" value="1"/>
</dbReference>
<comment type="caution">
    <text evidence="7">The sequence shown here is derived from an EMBL/GenBank/DDBJ whole genome shotgun (WGS) entry which is preliminary data.</text>
</comment>
<evidence type="ECO:0000256" key="4">
    <source>
        <dbReference type="ARBA" id="ARBA00023128"/>
    </source>
</evidence>
<dbReference type="FunFam" id="3.40.30.10:FF:000260">
    <property type="entry name" value="Mitochondrial ribosomal protein L44"/>
    <property type="match status" value="1"/>
</dbReference>
<dbReference type="InterPro" id="IPR042776">
    <property type="entry name" value="Ribosomal_mL53_fung"/>
</dbReference>
<evidence type="ECO:0000256" key="6">
    <source>
        <dbReference type="ARBA" id="ARBA00035180"/>
    </source>
</evidence>
<evidence type="ECO:0000256" key="2">
    <source>
        <dbReference type="ARBA" id="ARBA00005557"/>
    </source>
</evidence>
<dbReference type="Pfam" id="PF10780">
    <property type="entry name" value="MRP_L53"/>
    <property type="match status" value="1"/>
</dbReference>
<evidence type="ECO:0000313" key="8">
    <source>
        <dbReference type="Proteomes" id="UP001174936"/>
    </source>
</evidence>
<evidence type="ECO:0000313" key="7">
    <source>
        <dbReference type="EMBL" id="KAK0657630.1"/>
    </source>
</evidence>
<dbReference type="GO" id="GO:0005762">
    <property type="term" value="C:mitochondrial large ribosomal subunit"/>
    <property type="evidence" value="ECO:0007669"/>
    <property type="project" value="TreeGrafter"/>
</dbReference>
<keyword evidence="5" id="KW-0687">Ribonucleoprotein</keyword>
<dbReference type="PANTHER" id="PTHR28236">
    <property type="entry name" value="54S RIBOSOMAL PROTEIN L44, MITOCHONDRIAL"/>
    <property type="match status" value="1"/>
</dbReference>
<name>A0AA39YUC9_9PEZI</name>
<keyword evidence="8" id="KW-1185">Reference proteome</keyword>
<keyword evidence="3 7" id="KW-0689">Ribosomal protein</keyword>
<proteinExistence type="inferred from homology"/>
<keyword evidence="4" id="KW-0496">Mitochondrion</keyword>
<dbReference type="GO" id="GO:0003735">
    <property type="term" value="F:structural constituent of ribosome"/>
    <property type="evidence" value="ECO:0007669"/>
    <property type="project" value="TreeGrafter"/>
</dbReference>
<evidence type="ECO:0000256" key="1">
    <source>
        <dbReference type="ARBA" id="ARBA00004173"/>
    </source>
</evidence>
<dbReference type="Gene3D" id="3.40.30.10">
    <property type="entry name" value="Glutaredoxin"/>
    <property type="match status" value="1"/>
</dbReference>
<dbReference type="EMBL" id="JAULSV010000001">
    <property type="protein sequence ID" value="KAK0657630.1"/>
    <property type="molecule type" value="Genomic_DNA"/>
</dbReference>
<dbReference type="Proteomes" id="UP001174936">
    <property type="component" value="Unassembled WGS sequence"/>
</dbReference>
<dbReference type="InterPro" id="IPR019716">
    <property type="entry name" value="Ribosomal_mL53"/>
</dbReference>
<evidence type="ECO:0000256" key="5">
    <source>
        <dbReference type="ARBA" id="ARBA00023274"/>
    </source>
</evidence>
<comment type="similarity">
    <text evidence="2">Belongs to the mitochondrion-specific ribosomal protein mL53 family.</text>
</comment>
<reference evidence="7" key="1">
    <citation type="submission" date="2023-06" db="EMBL/GenBank/DDBJ databases">
        <title>Genome-scale phylogeny and comparative genomics of the fungal order Sordariales.</title>
        <authorList>
            <consortium name="Lawrence Berkeley National Laboratory"/>
            <person name="Hensen N."/>
            <person name="Bonometti L."/>
            <person name="Westerberg I."/>
            <person name="Brannstrom I.O."/>
            <person name="Guillou S."/>
            <person name="Cros-Aarteil S."/>
            <person name="Calhoun S."/>
            <person name="Haridas S."/>
            <person name="Kuo A."/>
            <person name="Mondo S."/>
            <person name="Pangilinan J."/>
            <person name="Riley R."/>
            <person name="Labutti K."/>
            <person name="Andreopoulos B."/>
            <person name="Lipzen A."/>
            <person name="Chen C."/>
            <person name="Yanf M."/>
            <person name="Daum C."/>
            <person name="Ng V."/>
            <person name="Clum A."/>
            <person name="Steindorff A."/>
            <person name="Ohm R."/>
            <person name="Martin F."/>
            <person name="Silar P."/>
            <person name="Natvig D."/>
            <person name="Lalanne C."/>
            <person name="Gautier V."/>
            <person name="Ament-Velasquez S.L."/>
            <person name="Kruys A."/>
            <person name="Hutchinson M.I."/>
            <person name="Powell A.J."/>
            <person name="Barry K."/>
            <person name="Miller A.N."/>
            <person name="Grigoriev I.V."/>
            <person name="Debuchy R."/>
            <person name="Gladieux P."/>
            <person name="Thoren M.H."/>
            <person name="Johannesson H."/>
        </authorList>
    </citation>
    <scope>NUCLEOTIDE SEQUENCE</scope>
    <source>
        <strain evidence="7">SMH2532-1</strain>
    </source>
</reference>